<dbReference type="Gene3D" id="3.30.160.20">
    <property type="match status" value="1"/>
</dbReference>
<dbReference type="GO" id="GO:0005730">
    <property type="term" value="C:nucleolus"/>
    <property type="evidence" value="ECO:0007669"/>
    <property type="project" value="TreeGrafter"/>
</dbReference>
<reference evidence="4" key="2">
    <citation type="submission" date="2025-08" db="UniProtKB">
        <authorList>
            <consortium name="Ensembl"/>
        </authorList>
    </citation>
    <scope>IDENTIFICATION</scope>
</reference>
<dbReference type="GO" id="GO:0008251">
    <property type="term" value="F:tRNA-specific adenosine deaminase activity"/>
    <property type="evidence" value="ECO:0007669"/>
    <property type="project" value="TreeGrafter"/>
</dbReference>
<protein>
    <submittedName>
        <fullName evidence="4">Adenosine deaminase domain containing 1 (testis-specific)</fullName>
    </submittedName>
</protein>
<dbReference type="PANTHER" id="PTHR10910">
    <property type="entry name" value="EUKARYOTE SPECIFIC DSRNA BINDING PROTEIN"/>
    <property type="match status" value="1"/>
</dbReference>
<evidence type="ECO:0000313" key="4">
    <source>
        <dbReference type="Ensembl" id="ENSECRP00000006282.1"/>
    </source>
</evidence>
<dbReference type="SMART" id="SM00358">
    <property type="entry name" value="DSRM"/>
    <property type="match status" value="1"/>
</dbReference>
<dbReference type="GO" id="GO:0003725">
    <property type="term" value="F:double-stranded RNA binding"/>
    <property type="evidence" value="ECO:0007669"/>
    <property type="project" value="TreeGrafter"/>
</dbReference>
<keyword evidence="1" id="KW-0694">RNA-binding</keyword>
<dbReference type="GO" id="GO:0006396">
    <property type="term" value="P:RNA processing"/>
    <property type="evidence" value="ECO:0007669"/>
    <property type="project" value="InterPro"/>
</dbReference>
<gene>
    <name evidence="4" type="primary">ADAD1</name>
    <name evidence="4" type="synonym">adad1</name>
</gene>
<dbReference type="Proteomes" id="UP000694620">
    <property type="component" value="Chromosome 5"/>
</dbReference>
<dbReference type="InterPro" id="IPR014720">
    <property type="entry name" value="dsRBD_dom"/>
</dbReference>
<feature type="domain" description="A to I editase" evidence="3">
    <location>
        <begin position="242"/>
        <end position="568"/>
    </location>
</feature>
<dbReference type="SUPFAM" id="SSF54768">
    <property type="entry name" value="dsRNA-binding domain-like"/>
    <property type="match status" value="1"/>
</dbReference>
<dbReference type="PANTHER" id="PTHR10910:SF103">
    <property type="entry name" value="ADENOSINE DEAMINASE DOMAIN-CONTAINING PROTEIN 1"/>
    <property type="match status" value="1"/>
</dbReference>
<evidence type="ECO:0000259" key="2">
    <source>
        <dbReference type="PROSITE" id="PS50137"/>
    </source>
</evidence>
<dbReference type="GO" id="GO:0005737">
    <property type="term" value="C:cytoplasm"/>
    <property type="evidence" value="ECO:0007669"/>
    <property type="project" value="TreeGrafter"/>
</dbReference>
<accession>A0A8C4X5I4</accession>
<dbReference type="Pfam" id="PF00035">
    <property type="entry name" value="dsrm"/>
    <property type="match status" value="1"/>
</dbReference>
<evidence type="ECO:0000256" key="1">
    <source>
        <dbReference type="PROSITE-ProRule" id="PRU00266"/>
    </source>
</evidence>
<dbReference type="PROSITE" id="PS50141">
    <property type="entry name" value="A_DEAMIN_EDITASE"/>
    <property type="match status" value="1"/>
</dbReference>
<dbReference type="GO" id="GO:0006382">
    <property type="term" value="P:adenosine to inosine editing"/>
    <property type="evidence" value="ECO:0007669"/>
    <property type="project" value="TreeGrafter"/>
</dbReference>
<dbReference type="Pfam" id="PF02137">
    <property type="entry name" value="A_deamin"/>
    <property type="match status" value="1"/>
</dbReference>
<dbReference type="InterPro" id="IPR002466">
    <property type="entry name" value="A_deamin"/>
</dbReference>
<dbReference type="PROSITE" id="PS50137">
    <property type="entry name" value="DS_RBD"/>
    <property type="match status" value="1"/>
</dbReference>
<dbReference type="SMART" id="SM00552">
    <property type="entry name" value="ADEAMc"/>
    <property type="match status" value="1"/>
</dbReference>
<dbReference type="GO" id="GO:0003726">
    <property type="term" value="F:double-stranded RNA adenosine deaminase activity"/>
    <property type="evidence" value="ECO:0007669"/>
    <property type="project" value="TreeGrafter"/>
</dbReference>
<dbReference type="GeneTree" id="ENSGT00940000156842"/>
<dbReference type="Ensembl" id="ENSECRT00000006382.1">
    <property type="protein sequence ID" value="ENSECRP00000006282.1"/>
    <property type="gene ID" value="ENSECRG00000004183.1"/>
</dbReference>
<evidence type="ECO:0000259" key="3">
    <source>
        <dbReference type="PROSITE" id="PS50141"/>
    </source>
</evidence>
<evidence type="ECO:0000313" key="5">
    <source>
        <dbReference type="Proteomes" id="UP000694620"/>
    </source>
</evidence>
<keyword evidence="5" id="KW-1185">Reference proteome</keyword>
<feature type="domain" description="DRBM" evidence="2">
    <location>
        <begin position="87"/>
        <end position="155"/>
    </location>
</feature>
<organism evidence="4 5">
    <name type="scientific">Erpetoichthys calabaricus</name>
    <name type="common">Rope fish</name>
    <name type="synonym">Calamoichthys calabaricus</name>
    <dbReference type="NCBI Taxonomy" id="27687"/>
    <lineage>
        <taxon>Eukaryota</taxon>
        <taxon>Metazoa</taxon>
        <taxon>Chordata</taxon>
        <taxon>Craniata</taxon>
        <taxon>Vertebrata</taxon>
        <taxon>Euteleostomi</taxon>
        <taxon>Actinopterygii</taxon>
        <taxon>Polypteriformes</taxon>
        <taxon>Polypteridae</taxon>
        <taxon>Erpetoichthys</taxon>
    </lineage>
</organism>
<dbReference type="AlphaFoldDB" id="A0A8C4X5I4"/>
<reference evidence="4" key="3">
    <citation type="submission" date="2025-09" db="UniProtKB">
        <authorList>
            <consortium name="Ensembl"/>
        </authorList>
    </citation>
    <scope>IDENTIFICATION</scope>
</reference>
<reference evidence="4" key="1">
    <citation type="submission" date="2021-06" db="EMBL/GenBank/DDBJ databases">
        <authorList>
            <consortium name="Wellcome Sanger Institute Data Sharing"/>
        </authorList>
    </citation>
    <scope>NUCLEOTIDE SEQUENCE [LARGE SCALE GENOMIC DNA]</scope>
</reference>
<proteinExistence type="predicted"/>
<sequence>MLSQSLNANGPRGPNFAQILKMNVAPRLGFRQFSLAPRFSFPSNSSSLKSKEEEVVSKPDKFGQNPFSQPELISDEFLEKCRDGTIHAVSALYQLSQVQQFVLEFKETTTPDSNPGLLFAFCAVINGIKYKTGLGKKKKDAKASAAKLALDELLQTLVPKSVIKETTEGSPLLPINSNDVSCPKSISGKFGHGINTSPFSRITECVQRLFNSLLDKYPEFYSCGSTVAAFIIESPTVCEVVALGTGTCNTSENVTGNGRIVHDSHAVVTARRSLLRYFYRQLLLFYSRNSSVVEKSIFQPDNTTKLLCLKPNITVHLYLNQLPKGTSQFHLQMRLNPHSAATYELNNQLGLHVNVEGNLFSVFSCQFNQVDTKLMSISGIDKLTQWEVLGFQGALLSHFIEPVYISNIIIGGVDCNDVGGMEIALKQRVDGITSKLPLYYCVYRPHISIVPAVFPHRVKPAQKFIGLNWIQGDLSLEVVDGKIGKSVESSPFKTGAGMASRLCKAAMWSRFKLVAKEANRKDLLNCVTYKEGKVMAKPYQEAKNIFRTYLHQHGFGTWITKSPLIEQFSI</sequence>
<name>A0A8C4X5I4_ERPCA</name>